<dbReference type="InterPro" id="IPR055411">
    <property type="entry name" value="LRR_FXL15/At3g58940/PEG3-like"/>
</dbReference>
<evidence type="ECO:0000313" key="3">
    <source>
        <dbReference type="EMBL" id="TVU22525.1"/>
    </source>
</evidence>
<dbReference type="EMBL" id="RWGY01000026">
    <property type="protein sequence ID" value="TVU22525.1"/>
    <property type="molecule type" value="Genomic_DNA"/>
</dbReference>
<dbReference type="PANTHER" id="PTHR34145">
    <property type="entry name" value="OS02G0105600 PROTEIN"/>
    <property type="match status" value="1"/>
</dbReference>
<accession>A0A5J9UFJ6</accession>
<dbReference type="Gramene" id="TVU22525">
    <property type="protein sequence ID" value="TVU22525"/>
    <property type="gene ID" value="EJB05_32231"/>
</dbReference>
<sequence>MARSAAAPARSRATSSDGSWPPWRGGARDVEVDLTPTHGNRAQLDAEQDGKASMELTGDVFLTENSLARLSLYRFSLRAVPPGLAGLRSLSLSRADITDETVQAVLSTCRSLEFLTLSRCHQLTSVRIAGDNLRSMELVRCLGVRELRVAAPALESLAFHGNILCLDDSEDDDERVAAVDLGAAPALRDAYLSHLGFGTEDDVHDKDTDLSARRLAKTDNAYATLSPAYVGTRWLPRELDRAVVESGTAAALTSVVDDSCILIHGDDFVLGHLKLIKVANFRGTRLEFVLLSFLIKRAPALEQLVLITVDEDEAPGDEQLKIIQQRVSAMRKASPEAQVIVCRPSEVRNHNPAHTRFYHEEA</sequence>
<dbReference type="Gene3D" id="3.80.10.10">
    <property type="entry name" value="Ribonuclease Inhibitor"/>
    <property type="match status" value="1"/>
</dbReference>
<dbReference type="PANTHER" id="PTHR34145:SF65">
    <property type="entry name" value="FBD DOMAIN-CONTAINING PROTEIN"/>
    <property type="match status" value="1"/>
</dbReference>
<dbReference type="OrthoDB" id="673865at2759"/>
<name>A0A5J9UFJ6_9POAL</name>
<evidence type="ECO:0000256" key="1">
    <source>
        <dbReference type="SAM" id="MobiDB-lite"/>
    </source>
</evidence>
<proteinExistence type="predicted"/>
<dbReference type="InterPro" id="IPR053772">
    <property type="entry name" value="At1g61320/At1g61330-like"/>
</dbReference>
<dbReference type="AlphaFoldDB" id="A0A5J9UFJ6"/>
<evidence type="ECO:0000259" key="2">
    <source>
        <dbReference type="Pfam" id="PF24758"/>
    </source>
</evidence>
<organism evidence="3 4">
    <name type="scientific">Eragrostis curvula</name>
    <name type="common">weeping love grass</name>
    <dbReference type="NCBI Taxonomy" id="38414"/>
    <lineage>
        <taxon>Eukaryota</taxon>
        <taxon>Viridiplantae</taxon>
        <taxon>Streptophyta</taxon>
        <taxon>Embryophyta</taxon>
        <taxon>Tracheophyta</taxon>
        <taxon>Spermatophyta</taxon>
        <taxon>Magnoliopsida</taxon>
        <taxon>Liliopsida</taxon>
        <taxon>Poales</taxon>
        <taxon>Poaceae</taxon>
        <taxon>PACMAD clade</taxon>
        <taxon>Chloridoideae</taxon>
        <taxon>Eragrostideae</taxon>
        <taxon>Eragrostidinae</taxon>
        <taxon>Eragrostis</taxon>
    </lineage>
</organism>
<evidence type="ECO:0000313" key="4">
    <source>
        <dbReference type="Proteomes" id="UP000324897"/>
    </source>
</evidence>
<dbReference type="InterPro" id="IPR032675">
    <property type="entry name" value="LRR_dom_sf"/>
</dbReference>
<dbReference type="Pfam" id="PF24758">
    <property type="entry name" value="LRR_At5g56370"/>
    <property type="match status" value="1"/>
</dbReference>
<reference evidence="3 4" key="1">
    <citation type="journal article" date="2019" name="Sci. Rep.">
        <title>A high-quality genome of Eragrostis curvula grass provides insights into Poaceae evolution and supports new strategies to enhance forage quality.</title>
        <authorList>
            <person name="Carballo J."/>
            <person name="Santos B.A.C.M."/>
            <person name="Zappacosta D."/>
            <person name="Garbus I."/>
            <person name="Selva J.P."/>
            <person name="Gallo C.A."/>
            <person name="Diaz A."/>
            <person name="Albertini E."/>
            <person name="Caccamo M."/>
            <person name="Echenique V."/>
        </authorList>
    </citation>
    <scope>NUCLEOTIDE SEQUENCE [LARGE SCALE GENOMIC DNA]</scope>
    <source>
        <strain evidence="4">cv. Victoria</strain>
        <tissue evidence="3">Leaf</tissue>
    </source>
</reference>
<feature type="compositionally biased region" description="Low complexity" evidence="1">
    <location>
        <begin position="1"/>
        <end position="16"/>
    </location>
</feature>
<protein>
    <recommendedName>
        <fullName evidence="2">F-box/LRR-repeat protein 15/At3g58940/PEG3-like LRR domain-containing protein</fullName>
    </recommendedName>
</protein>
<comment type="caution">
    <text evidence="3">The sequence shown here is derived from an EMBL/GenBank/DDBJ whole genome shotgun (WGS) entry which is preliminary data.</text>
</comment>
<gene>
    <name evidence="3" type="ORF">EJB05_32231</name>
</gene>
<feature type="region of interest" description="Disordered" evidence="1">
    <location>
        <begin position="1"/>
        <end position="28"/>
    </location>
</feature>
<feature type="non-terminal residue" evidence="3">
    <location>
        <position position="1"/>
    </location>
</feature>
<dbReference type="Proteomes" id="UP000324897">
    <property type="component" value="Unassembled WGS sequence"/>
</dbReference>
<dbReference type="SUPFAM" id="SSF52047">
    <property type="entry name" value="RNI-like"/>
    <property type="match status" value="1"/>
</dbReference>
<feature type="domain" description="F-box/LRR-repeat protein 15/At3g58940/PEG3-like LRR" evidence="2">
    <location>
        <begin position="55"/>
        <end position="188"/>
    </location>
</feature>
<keyword evidence="4" id="KW-1185">Reference proteome</keyword>